<dbReference type="EMBL" id="JARFVA010000001">
    <property type="protein sequence ID" value="MDF0706032.1"/>
    <property type="molecule type" value="Genomic_DNA"/>
</dbReference>
<proteinExistence type="predicted"/>
<comment type="caution">
    <text evidence="2">The sequence shown here is derived from an EMBL/GenBank/DDBJ whole genome shotgun (WGS) entry which is preliminary data.</text>
</comment>
<evidence type="ECO:0000259" key="1">
    <source>
        <dbReference type="PROSITE" id="PS51819"/>
    </source>
</evidence>
<dbReference type="PANTHER" id="PTHR33993">
    <property type="entry name" value="GLYOXALASE-RELATED"/>
    <property type="match status" value="1"/>
</dbReference>
<dbReference type="Gene3D" id="3.10.180.10">
    <property type="entry name" value="2,3-Dihydroxybiphenyl 1,2-Dioxygenase, domain 1"/>
    <property type="match status" value="1"/>
</dbReference>
<protein>
    <submittedName>
        <fullName evidence="2">VOC family protein</fullName>
    </submittedName>
</protein>
<dbReference type="PANTHER" id="PTHR33993:SF2">
    <property type="entry name" value="VOC DOMAIN-CONTAINING PROTEIN"/>
    <property type="match status" value="1"/>
</dbReference>
<dbReference type="SUPFAM" id="SSF54593">
    <property type="entry name" value="Glyoxalase/Bleomycin resistance protein/Dihydroxybiphenyl dioxygenase"/>
    <property type="match status" value="1"/>
</dbReference>
<dbReference type="InterPro" id="IPR004360">
    <property type="entry name" value="Glyas_Fos-R_dOase_dom"/>
</dbReference>
<organism evidence="2 3">
    <name type="scientific">Flagellimonas okinawensis</name>
    <dbReference type="NCBI Taxonomy" id="3031324"/>
    <lineage>
        <taxon>Bacteria</taxon>
        <taxon>Pseudomonadati</taxon>
        <taxon>Bacteroidota</taxon>
        <taxon>Flavobacteriia</taxon>
        <taxon>Flavobacteriales</taxon>
        <taxon>Flavobacteriaceae</taxon>
        <taxon>Flagellimonas</taxon>
    </lineage>
</organism>
<sequence length="126" mass="13992">MESNMVGWFEIPVADIDRAKKFYDKVFQIDIQLHDLGGTKMGWFPADYGKPGASGSLIQNKDWYNPSATDGVLIYFSSANVDNELSRVEKAGGKISQAKTQISPDIGYMALFLDSEGNRIALHSRQ</sequence>
<accession>A0ABT5XJP1</accession>
<keyword evidence="3" id="KW-1185">Reference proteome</keyword>
<dbReference type="RefSeq" id="WP_275648139.1">
    <property type="nucleotide sequence ID" value="NZ_JARFVA010000001.1"/>
</dbReference>
<feature type="domain" description="VOC" evidence="1">
    <location>
        <begin position="5"/>
        <end position="125"/>
    </location>
</feature>
<dbReference type="CDD" id="cd07247">
    <property type="entry name" value="SgaA_N_like"/>
    <property type="match status" value="1"/>
</dbReference>
<evidence type="ECO:0000313" key="2">
    <source>
        <dbReference type="EMBL" id="MDF0706032.1"/>
    </source>
</evidence>
<dbReference type="InterPro" id="IPR052164">
    <property type="entry name" value="Anthracycline_SecMetBiosynth"/>
</dbReference>
<reference evidence="2 3" key="1">
    <citation type="submission" date="2023-03" db="EMBL/GenBank/DDBJ databases">
        <title>Muricauda XX sp. nov. and Muricauda XXX sp. nov., two novel species isolated from Okinawa Trough.</title>
        <authorList>
            <person name="Cao W."/>
            <person name="Deng X."/>
        </authorList>
    </citation>
    <scope>NUCLEOTIDE SEQUENCE [LARGE SCALE GENOMIC DNA]</scope>
    <source>
        <strain evidence="2 3">81s02</strain>
    </source>
</reference>
<dbReference type="Proteomes" id="UP001217083">
    <property type="component" value="Unassembled WGS sequence"/>
</dbReference>
<name>A0ABT5XJP1_9FLAO</name>
<dbReference type="Pfam" id="PF00903">
    <property type="entry name" value="Glyoxalase"/>
    <property type="match status" value="1"/>
</dbReference>
<dbReference type="PROSITE" id="PS51819">
    <property type="entry name" value="VOC"/>
    <property type="match status" value="1"/>
</dbReference>
<dbReference type="InterPro" id="IPR029068">
    <property type="entry name" value="Glyas_Bleomycin-R_OHBP_Dase"/>
</dbReference>
<gene>
    <name evidence="2" type="ORF">PY091_02315</name>
</gene>
<dbReference type="InterPro" id="IPR037523">
    <property type="entry name" value="VOC_core"/>
</dbReference>
<evidence type="ECO:0000313" key="3">
    <source>
        <dbReference type="Proteomes" id="UP001217083"/>
    </source>
</evidence>